<reference evidence="1" key="1">
    <citation type="submission" date="2021-01" db="EMBL/GenBank/DDBJ databases">
        <title>Whole genome shotgun sequence of Actinoplanes siamensis NBRC 109076.</title>
        <authorList>
            <person name="Komaki H."/>
            <person name="Tamura T."/>
        </authorList>
    </citation>
    <scope>NUCLEOTIDE SEQUENCE</scope>
    <source>
        <strain evidence="1">NBRC 109076</strain>
    </source>
</reference>
<accession>A0A919TNF3</accession>
<dbReference type="Proteomes" id="UP000629619">
    <property type="component" value="Unassembled WGS sequence"/>
</dbReference>
<protein>
    <submittedName>
        <fullName evidence="1">Uncharacterized protein</fullName>
    </submittedName>
</protein>
<evidence type="ECO:0000313" key="2">
    <source>
        <dbReference type="Proteomes" id="UP000629619"/>
    </source>
</evidence>
<gene>
    <name evidence="1" type="ORF">Asi03nite_69790</name>
</gene>
<comment type="caution">
    <text evidence="1">The sequence shown here is derived from an EMBL/GenBank/DDBJ whole genome shotgun (WGS) entry which is preliminary data.</text>
</comment>
<keyword evidence="2" id="KW-1185">Reference proteome</keyword>
<proteinExistence type="predicted"/>
<evidence type="ECO:0000313" key="1">
    <source>
        <dbReference type="EMBL" id="GIF09441.1"/>
    </source>
</evidence>
<sequence length="153" mass="16491">MVRIGVTGRARLRPSAHKVIVRDLKRLLKGYSGVHGLTCLAEGADRLFAEAVLACKGSFEAVLPVPEISAEPEEDPKLRALLRFASDVTKITVPGPPEASYEAASQEVVRRSDVLVAVWDGDDEGRRGGTAETVAFAREQGKEIQVVWPGGRS</sequence>
<dbReference type="Gene3D" id="3.40.50.450">
    <property type="match status" value="1"/>
</dbReference>
<organism evidence="1 2">
    <name type="scientific">Actinoplanes siamensis</name>
    <dbReference type="NCBI Taxonomy" id="1223317"/>
    <lineage>
        <taxon>Bacteria</taxon>
        <taxon>Bacillati</taxon>
        <taxon>Actinomycetota</taxon>
        <taxon>Actinomycetes</taxon>
        <taxon>Micromonosporales</taxon>
        <taxon>Micromonosporaceae</taxon>
        <taxon>Actinoplanes</taxon>
    </lineage>
</organism>
<dbReference type="EMBL" id="BOMW01000086">
    <property type="protein sequence ID" value="GIF09441.1"/>
    <property type="molecule type" value="Genomic_DNA"/>
</dbReference>
<name>A0A919TNF3_9ACTN</name>
<dbReference type="AlphaFoldDB" id="A0A919TNF3"/>
<dbReference type="SUPFAM" id="SSF102405">
    <property type="entry name" value="MCP/YpsA-like"/>
    <property type="match status" value="1"/>
</dbReference>